<feature type="transmembrane region" description="Helical" evidence="1">
    <location>
        <begin position="65"/>
        <end position="84"/>
    </location>
</feature>
<keyword evidence="1" id="KW-0812">Transmembrane</keyword>
<organism evidence="2 3">
    <name type="scientific">Halobacillus alkaliphilus</name>
    <dbReference type="NCBI Taxonomy" id="396056"/>
    <lineage>
        <taxon>Bacteria</taxon>
        <taxon>Bacillati</taxon>
        <taxon>Bacillota</taxon>
        <taxon>Bacilli</taxon>
        <taxon>Bacillales</taxon>
        <taxon>Bacillaceae</taxon>
        <taxon>Halobacillus</taxon>
    </lineage>
</organism>
<sequence length="150" mass="17589">MLLMIVLGFIIPWLTTGYVYKRAPKIFFTVAPFAALIALILNQLGIQTDLWAIHTSSNVVLLNTLFLDLGIFTVSAVWFTYFLYYKERKPAWMYLMFVLGMTGVEFIALSIHLLTYHEKWNIFYTFLMYFGGFIIIHLIIRKLDKLKVYP</sequence>
<feature type="transmembrane region" description="Helical" evidence="1">
    <location>
        <begin position="26"/>
        <end position="45"/>
    </location>
</feature>
<feature type="transmembrane region" description="Helical" evidence="1">
    <location>
        <begin position="122"/>
        <end position="140"/>
    </location>
</feature>
<proteinExistence type="predicted"/>
<protein>
    <submittedName>
        <fullName evidence="2">Uncharacterized protein</fullName>
    </submittedName>
</protein>
<dbReference type="AlphaFoldDB" id="A0A1I2LST0"/>
<dbReference type="Proteomes" id="UP000198897">
    <property type="component" value="Unassembled WGS sequence"/>
</dbReference>
<dbReference type="RefSeq" id="WP_245755971.1">
    <property type="nucleotide sequence ID" value="NZ_FOOG01000009.1"/>
</dbReference>
<accession>A0A1I2LST0</accession>
<evidence type="ECO:0000313" key="3">
    <source>
        <dbReference type="Proteomes" id="UP000198897"/>
    </source>
</evidence>
<keyword evidence="1" id="KW-1133">Transmembrane helix</keyword>
<reference evidence="3" key="1">
    <citation type="submission" date="2016-10" db="EMBL/GenBank/DDBJ databases">
        <authorList>
            <person name="Varghese N."/>
            <person name="Submissions S."/>
        </authorList>
    </citation>
    <scope>NUCLEOTIDE SEQUENCE [LARGE SCALE GENOMIC DNA]</scope>
    <source>
        <strain evidence="3">FP5</strain>
    </source>
</reference>
<keyword evidence="1" id="KW-0472">Membrane</keyword>
<name>A0A1I2LST0_9BACI</name>
<keyword evidence="3" id="KW-1185">Reference proteome</keyword>
<evidence type="ECO:0000313" key="2">
    <source>
        <dbReference type="EMBL" id="SFF80121.1"/>
    </source>
</evidence>
<dbReference type="EMBL" id="FOOG01000009">
    <property type="protein sequence ID" value="SFF80121.1"/>
    <property type="molecule type" value="Genomic_DNA"/>
</dbReference>
<feature type="transmembrane region" description="Helical" evidence="1">
    <location>
        <begin position="91"/>
        <end position="116"/>
    </location>
</feature>
<gene>
    <name evidence="2" type="ORF">SAMN05216353_10993</name>
</gene>
<evidence type="ECO:0000256" key="1">
    <source>
        <dbReference type="SAM" id="Phobius"/>
    </source>
</evidence>